<keyword evidence="7 17" id="KW-0812">Transmembrane</keyword>
<evidence type="ECO:0000256" key="9">
    <source>
        <dbReference type="ARBA" id="ARBA00022946"/>
    </source>
</evidence>
<dbReference type="InterPro" id="IPR019329">
    <property type="entry name" value="NADH_UbQ_OxRdtase_ESSS_su"/>
</dbReference>
<evidence type="ECO:0000256" key="17">
    <source>
        <dbReference type="SAM" id="Phobius"/>
    </source>
</evidence>
<reference evidence="18 19" key="1">
    <citation type="submission" date="2015-01" db="EMBL/GenBank/DDBJ databases">
        <title>Evolution of Trichinella species and genotypes.</title>
        <authorList>
            <person name="Korhonen P.K."/>
            <person name="Edoardo P."/>
            <person name="Giuseppe L.R."/>
            <person name="Gasser R.B."/>
        </authorList>
    </citation>
    <scope>NUCLEOTIDE SEQUENCE [LARGE SCALE GENOMIC DNA]</scope>
    <source>
        <strain evidence="18">ISS37</strain>
    </source>
</reference>
<accession>A0A0V0SA55</accession>
<dbReference type="STRING" id="6336.A0A0V0SA55"/>
<comment type="subunit">
    <text evidence="16">Complex I is composed of 45 different subunits. Interacts with BCAP31.</text>
</comment>
<evidence type="ECO:0000256" key="14">
    <source>
        <dbReference type="ARBA" id="ARBA00030753"/>
    </source>
</evidence>
<dbReference type="PANTHER" id="PTHR13327:SF0">
    <property type="entry name" value="NADH DEHYDROGENASE [UBIQUINONE] 1 BETA SUBCOMPLEX SUBUNIT 11, MITOCHONDRIAL"/>
    <property type="match status" value="1"/>
</dbReference>
<comment type="subcellular location">
    <subcellularLocation>
        <location evidence="2">Mitochondrion inner membrane</location>
        <topology evidence="2">Single-pass membrane protein</topology>
    </subcellularLocation>
</comment>
<keyword evidence="13 17" id="KW-0472">Membrane</keyword>
<dbReference type="Pfam" id="PF10183">
    <property type="entry name" value="ESSS"/>
    <property type="match status" value="1"/>
</dbReference>
<dbReference type="OrthoDB" id="5917019at2759"/>
<evidence type="ECO:0000256" key="6">
    <source>
        <dbReference type="ARBA" id="ARBA00022660"/>
    </source>
</evidence>
<evidence type="ECO:0000313" key="19">
    <source>
        <dbReference type="Proteomes" id="UP000054630"/>
    </source>
</evidence>
<evidence type="ECO:0000256" key="11">
    <source>
        <dbReference type="ARBA" id="ARBA00022989"/>
    </source>
</evidence>
<comment type="function">
    <text evidence="1">Accessory subunit of the mitochondrial membrane respiratory chain NADH dehydrogenase (Complex I), that is believed not to be involved in catalysis. Complex I functions in the transfer of electrons from NADH to the respiratory chain. The immediate electron acceptor for the enzyme is believed to be ubiquinone.</text>
</comment>
<evidence type="ECO:0000256" key="5">
    <source>
        <dbReference type="ARBA" id="ARBA00022448"/>
    </source>
</evidence>
<keyword evidence="19" id="KW-1185">Reference proteome</keyword>
<comment type="similarity">
    <text evidence="3">Belongs to the complex I NDUFB11 subunit family.</text>
</comment>
<evidence type="ECO:0000256" key="3">
    <source>
        <dbReference type="ARBA" id="ARBA00008915"/>
    </source>
</evidence>
<evidence type="ECO:0000256" key="7">
    <source>
        <dbReference type="ARBA" id="ARBA00022692"/>
    </source>
</evidence>
<gene>
    <name evidence="18" type="ORF">T07_6428</name>
</gene>
<name>A0A0V0SA55_9BILA</name>
<protein>
    <recommendedName>
        <fullName evidence="4">NADH dehydrogenase [ubiquinone] 1 beta subcomplex subunit 11, mitochondrial</fullName>
    </recommendedName>
    <alternativeName>
        <fullName evidence="15">Complex I-ESSS</fullName>
    </alternativeName>
    <alternativeName>
        <fullName evidence="14">NADH-ubiquinone oxidoreductase ESSS subunit</fullName>
    </alternativeName>
</protein>
<organism evidence="18 19">
    <name type="scientific">Trichinella nelsoni</name>
    <dbReference type="NCBI Taxonomy" id="6336"/>
    <lineage>
        <taxon>Eukaryota</taxon>
        <taxon>Metazoa</taxon>
        <taxon>Ecdysozoa</taxon>
        <taxon>Nematoda</taxon>
        <taxon>Enoplea</taxon>
        <taxon>Dorylaimia</taxon>
        <taxon>Trichinellida</taxon>
        <taxon>Trichinellidae</taxon>
        <taxon>Trichinella</taxon>
    </lineage>
</organism>
<dbReference type="Proteomes" id="UP000054630">
    <property type="component" value="Unassembled WGS sequence"/>
</dbReference>
<evidence type="ECO:0000256" key="1">
    <source>
        <dbReference type="ARBA" id="ARBA00003195"/>
    </source>
</evidence>
<evidence type="ECO:0000256" key="12">
    <source>
        <dbReference type="ARBA" id="ARBA00023128"/>
    </source>
</evidence>
<evidence type="ECO:0000256" key="10">
    <source>
        <dbReference type="ARBA" id="ARBA00022982"/>
    </source>
</evidence>
<evidence type="ECO:0000313" key="18">
    <source>
        <dbReference type="EMBL" id="KRX23580.1"/>
    </source>
</evidence>
<keyword evidence="8" id="KW-0999">Mitochondrion inner membrane</keyword>
<feature type="transmembrane region" description="Helical" evidence="17">
    <location>
        <begin position="157"/>
        <end position="176"/>
    </location>
</feature>
<keyword evidence="5" id="KW-0813">Transport</keyword>
<comment type="caution">
    <text evidence="18">The sequence shown here is derived from an EMBL/GenBank/DDBJ whole genome shotgun (WGS) entry which is preliminary data.</text>
</comment>
<evidence type="ECO:0000256" key="13">
    <source>
        <dbReference type="ARBA" id="ARBA00023136"/>
    </source>
</evidence>
<dbReference type="GO" id="GO:0005743">
    <property type="term" value="C:mitochondrial inner membrane"/>
    <property type="evidence" value="ECO:0007669"/>
    <property type="project" value="UniProtKB-SubCell"/>
</dbReference>
<evidence type="ECO:0000256" key="16">
    <source>
        <dbReference type="ARBA" id="ARBA00046528"/>
    </source>
</evidence>
<keyword evidence="12" id="KW-0496">Mitochondrion</keyword>
<keyword evidence="9" id="KW-0809">Transit peptide</keyword>
<evidence type="ECO:0000256" key="4">
    <source>
        <dbReference type="ARBA" id="ARBA00018632"/>
    </source>
</evidence>
<keyword evidence="6" id="KW-0679">Respiratory chain</keyword>
<dbReference type="EMBL" id="JYDL01000023">
    <property type="protein sequence ID" value="KRX23580.1"/>
    <property type="molecule type" value="Genomic_DNA"/>
</dbReference>
<dbReference type="PANTHER" id="PTHR13327">
    <property type="entry name" value="NADH-UBIQUINONE OXIDOREDUCTASE ESSS SUBUNIT, MITOCHONDRIAL PRECURSOR"/>
    <property type="match status" value="1"/>
</dbReference>
<evidence type="ECO:0000256" key="2">
    <source>
        <dbReference type="ARBA" id="ARBA00004434"/>
    </source>
</evidence>
<evidence type="ECO:0000256" key="15">
    <source>
        <dbReference type="ARBA" id="ARBA00031387"/>
    </source>
</evidence>
<sequence>MDKMLAKLNGSGSRALWRACGYEFRNLSLANVLYKSQDDIPDEIKQSPYYRKSRFDWLFGEGYRRPLAADQGGKMFHFLPLLTQAVPVTVTFLLPAFDCYIRGWLCAAISVRCLPSEGTAAPDNRRQMYHLSLLRRGWLAYGFHPTDEYTDWKRAHAVFFALIGIAFPGLVFVLWYKPDWPLMRDWAFREAVLELERRERAGLEPISKDLINPEKVKLVLPSDEELGDFEIII</sequence>
<proteinExistence type="inferred from homology"/>
<keyword evidence="10" id="KW-0249">Electron transport</keyword>
<evidence type="ECO:0000256" key="8">
    <source>
        <dbReference type="ARBA" id="ARBA00022792"/>
    </source>
</evidence>
<dbReference type="AlphaFoldDB" id="A0A0V0SA55"/>
<keyword evidence="11 17" id="KW-1133">Transmembrane helix</keyword>